<proteinExistence type="predicted"/>
<dbReference type="AlphaFoldDB" id="A0AAP5H2P0"/>
<evidence type="ECO:0000313" key="6">
    <source>
        <dbReference type="Proteomes" id="UP001254832"/>
    </source>
</evidence>
<name>A0AAP5H2P0_PAEAM</name>
<dbReference type="Gene3D" id="3.30.1360.40">
    <property type="match status" value="1"/>
</dbReference>
<dbReference type="EMBL" id="JAVDTR010000008">
    <property type="protein sequence ID" value="MDR6724697.1"/>
    <property type="molecule type" value="Genomic_DNA"/>
</dbReference>
<reference evidence="5" key="1">
    <citation type="submission" date="2023-07" db="EMBL/GenBank/DDBJ databases">
        <title>Sorghum-associated microbial communities from plants grown in Nebraska, USA.</title>
        <authorList>
            <person name="Schachtman D."/>
        </authorList>
    </citation>
    <scope>NUCLEOTIDE SEQUENCE</scope>
    <source>
        <strain evidence="5">BE80</strain>
    </source>
</reference>
<dbReference type="Proteomes" id="UP001254832">
    <property type="component" value="Unassembled WGS sequence"/>
</dbReference>
<keyword evidence="1" id="KW-0547">Nucleotide-binding</keyword>
<dbReference type="GO" id="GO:0005524">
    <property type="term" value="F:ATP binding"/>
    <property type="evidence" value="ECO:0007669"/>
    <property type="project" value="UniProtKB-KW"/>
</dbReference>
<dbReference type="Pfam" id="PF02682">
    <property type="entry name" value="CT_C_D"/>
    <property type="match status" value="1"/>
</dbReference>
<dbReference type="InterPro" id="IPR029000">
    <property type="entry name" value="Cyclophilin-like_dom_sf"/>
</dbReference>
<dbReference type="SMART" id="SM00796">
    <property type="entry name" value="AHS1"/>
    <property type="match status" value="1"/>
</dbReference>
<dbReference type="PANTHER" id="PTHR34698">
    <property type="entry name" value="5-OXOPROLINASE SUBUNIT B"/>
    <property type="match status" value="1"/>
</dbReference>
<dbReference type="PANTHER" id="PTHR34698:SF2">
    <property type="entry name" value="5-OXOPROLINASE SUBUNIT B"/>
    <property type="match status" value="1"/>
</dbReference>
<evidence type="ECO:0000256" key="1">
    <source>
        <dbReference type="ARBA" id="ARBA00022741"/>
    </source>
</evidence>
<evidence type="ECO:0000256" key="2">
    <source>
        <dbReference type="ARBA" id="ARBA00022801"/>
    </source>
</evidence>
<dbReference type="SUPFAM" id="SSF160467">
    <property type="entry name" value="PH0987 N-terminal domain-like"/>
    <property type="match status" value="1"/>
</dbReference>
<dbReference type="GO" id="GO:0016787">
    <property type="term" value="F:hydrolase activity"/>
    <property type="evidence" value="ECO:0007669"/>
    <property type="project" value="UniProtKB-KW"/>
</dbReference>
<dbReference type="InterPro" id="IPR003833">
    <property type="entry name" value="CT_C_D"/>
</dbReference>
<organism evidence="5 6">
    <name type="scientific">Paenibacillus amylolyticus</name>
    <dbReference type="NCBI Taxonomy" id="1451"/>
    <lineage>
        <taxon>Bacteria</taxon>
        <taxon>Bacillati</taxon>
        <taxon>Bacillota</taxon>
        <taxon>Bacilli</taxon>
        <taxon>Bacillales</taxon>
        <taxon>Paenibacillaceae</taxon>
        <taxon>Paenibacillus</taxon>
    </lineage>
</organism>
<evidence type="ECO:0000313" key="5">
    <source>
        <dbReference type="EMBL" id="MDR6724697.1"/>
    </source>
</evidence>
<sequence>MNTPMYIWTEEMLSPISESAIVIRCGDMISDEVHQRVMSVCSMLDHMHIPGLIEAVPSFASVTLFYDPYLLMEYVSSNLDSTSTTIEIGGSYPRSRADSSATSPYIYLRDLLLPSLQGLQSVTPKRTRTVTIPVCYGGEFGPDLEYVASVHALTPDEVIAIHTAGEYLVHMLGFAPGFPYLGGLSARIATPRRATPRLRVEAGTVGIGGEQTGIYPLATPGGWQCIGRTPIALFRPNDNPPSLLTAGDRVRFTPISIQEYFEHQGAKS</sequence>
<dbReference type="InterPro" id="IPR010016">
    <property type="entry name" value="PxpB"/>
</dbReference>
<protein>
    <submittedName>
        <fullName evidence="5">Inhibitor of KinA</fullName>
    </submittedName>
</protein>
<dbReference type="Gene3D" id="2.40.100.10">
    <property type="entry name" value="Cyclophilin-like"/>
    <property type="match status" value="1"/>
</dbReference>
<gene>
    <name evidence="5" type="ORF">J2W91_003165</name>
</gene>
<keyword evidence="3" id="KW-0067">ATP-binding</keyword>
<evidence type="ECO:0000256" key="3">
    <source>
        <dbReference type="ARBA" id="ARBA00022840"/>
    </source>
</evidence>
<dbReference type="NCBIfam" id="TIGR00370">
    <property type="entry name" value="5-oxoprolinase subunit PxpB"/>
    <property type="match status" value="1"/>
</dbReference>
<evidence type="ECO:0000259" key="4">
    <source>
        <dbReference type="SMART" id="SM00796"/>
    </source>
</evidence>
<feature type="domain" description="Carboxyltransferase" evidence="4">
    <location>
        <begin position="11"/>
        <end position="244"/>
    </location>
</feature>
<comment type="caution">
    <text evidence="5">The sequence shown here is derived from an EMBL/GenBank/DDBJ whole genome shotgun (WGS) entry which is preliminary data.</text>
</comment>
<dbReference type="SUPFAM" id="SSF50891">
    <property type="entry name" value="Cyclophilin-like"/>
    <property type="match status" value="1"/>
</dbReference>
<keyword evidence="2" id="KW-0378">Hydrolase</keyword>
<accession>A0AAP5H2P0</accession>